<evidence type="ECO:0000256" key="1">
    <source>
        <dbReference type="ARBA" id="ARBA00023121"/>
    </source>
</evidence>
<feature type="region of interest" description="Disordered" evidence="3">
    <location>
        <begin position="130"/>
        <end position="216"/>
    </location>
</feature>
<dbReference type="Gene3D" id="1.20.80.10">
    <property type="match status" value="1"/>
</dbReference>
<proteinExistence type="predicted"/>
<keyword evidence="7" id="KW-1185">Reference proteome</keyword>
<dbReference type="InterPro" id="IPR035984">
    <property type="entry name" value="Acyl-CoA-binding_sf"/>
</dbReference>
<evidence type="ECO:0000256" key="2">
    <source>
        <dbReference type="SAM" id="Coils"/>
    </source>
</evidence>
<feature type="domain" description="ACB" evidence="5">
    <location>
        <begin position="6"/>
        <end position="95"/>
    </location>
</feature>
<dbReference type="PROSITE" id="PS00880">
    <property type="entry name" value="ACB_1"/>
    <property type="match status" value="1"/>
</dbReference>
<dbReference type="FunFam" id="1.20.80.10:FF:000010">
    <property type="entry name" value="Acyl-CoA-binding domain-containing protein 5"/>
    <property type="match status" value="1"/>
</dbReference>
<evidence type="ECO:0000259" key="5">
    <source>
        <dbReference type="PROSITE" id="PS51228"/>
    </source>
</evidence>
<feature type="transmembrane region" description="Helical" evidence="4">
    <location>
        <begin position="468"/>
        <end position="486"/>
    </location>
</feature>
<feature type="compositionally biased region" description="Basic and acidic residues" evidence="3">
    <location>
        <begin position="326"/>
        <end position="339"/>
    </location>
</feature>
<gene>
    <name evidence="6" type="ORF">DPMN_193875</name>
</gene>
<dbReference type="GO" id="GO:0005737">
    <property type="term" value="C:cytoplasm"/>
    <property type="evidence" value="ECO:0007669"/>
    <property type="project" value="TreeGrafter"/>
</dbReference>
<feature type="compositionally biased region" description="Low complexity" evidence="3">
    <location>
        <begin position="360"/>
        <end position="378"/>
    </location>
</feature>
<feature type="compositionally biased region" description="Basic and acidic residues" evidence="3">
    <location>
        <begin position="347"/>
        <end position="359"/>
    </location>
</feature>
<feature type="compositionally biased region" description="Acidic residues" evidence="3">
    <location>
        <begin position="162"/>
        <end position="174"/>
    </location>
</feature>
<dbReference type="Proteomes" id="UP000828390">
    <property type="component" value="Unassembled WGS sequence"/>
</dbReference>
<evidence type="ECO:0000313" key="6">
    <source>
        <dbReference type="EMBL" id="KAH3692721.1"/>
    </source>
</evidence>
<accession>A0A9D4B830</accession>
<dbReference type="GO" id="GO:0000062">
    <property type="term" value="F:fatty-acyl-CoA binding"/>
    <property type="evidence" value="ECO:0007669"/>
    <property type="project" value="InterPro"/>
</dbReference>
<dbReference type="InterPro" id="IPR000582">
    <property type="entry name" value="Acyl-CoA-binding_protein"/>
</dbReference>
<feature type="compositionally biased region" description="Polar residues" evidence="3">
    <location>
        <begin position="177"/>
        <end position="186"/>
    </location>
</feature>
<comment type="caution">
    <text evidence="6">The sequence shown here is derived from an EMBL/GenBank/DDBJ whole genome shotgun (WGS) entry which is preliminary data.</text>
</comment>
<keyword evidence="4" id="KW-0812">Transmembrane</keyword>
<dbReference type="PRINTS" id="PR00689">
    <property type="entry name" value="ACOABINDINGP"/>
</dbReference>
<feature type="compositionally biased region" description="Gly residues" evidence="3">
    <location>
        <begin position="379"/>
        <end position="401"/>
    </location>
</feature>
<dbReference type="AlphaFoldDB" id="A0A9D4B830"/>
<feature type="region of interest" description="Disordered" evidence="3">
    <location>
        <begin position="320"/>
        <end position="411"/>
    </location>
</feature>
<feature type="coiled-coil region" evidence="2">
    <location>
        <begin position="420"/>
        <end position="447"/>
    </location>
</feature>
<organism evidence="6 7">
    <name type="scientific">Dreissena polymorpha</name>
    <name type="common">Zebra mussel</name>
    <name type="synonym">Mytilus polymorpha</name>
    <dbReference type="NCBI Taxonomy" id="45954"/>
    <lineage>
        <taxon>Eukaryota</taxon>
        <taxon>Metazoa</taxon>
        <taxon>Spiralia</taxon>
        <taxon>Lophotrochozoa</taxon>
        <taxon>Mollusca</taxon>
        <taxon>Bivalvia</taxon>
        <taxon>Autobranchia</taxon>
        <taxon>Heteroconchia</taxon>
        <taxon>Euheterodonta</taxon>
        <taxon>Imparidentia</taxon>
        <taxon>Neoheterodontei</taxon>
        <taxon>Myida</taxon>
        <taxon>Dreissenoidea</taxon>
        <taxon>Dreissenidae</taxon>
        <taxon>Dreissena</taxon>
    </lineage>
</organism>
<dbReference type="EMBL" id="JAIWYP010000020">
    <property type="protein sequence ID" value="KAH3692721.1"/>
    <property type="molecule type" value="Genomic_DNA"/>
</dbReference>
<keyword evidence="4" id="KW-1133">Transmembrane helix</keyword>
<keyword evidence="4" id="KW-0472">Membrane</keyword>
<evidence type="ECO:0000313" key="7">
    <source>
        <dbReference type="Proteomes" id="UP000828390"/>
    </source>
</evidence>
<dbReference type="GO" id="GO:0006631">
    <property type="term" value="P:fatty acid metabolic process"/>
    <property type="evidence" value="ECO:0007669"/>
    <property type="project" value="TreeGrafter"/>
</dbReference>
<dbReference type="InterPro" id="IPR022408">
    <property type="entry name" value="Acyl-CoA-binding_prot_CS"/>
</dbReference>
<dbReference type="PROSITE" id="PS51228">
    <property type="entry name" value="ACB_2"/>
    <property type="match status" value="1"/>
</dbReference>
<protein>
    <recommendedName>
        <fullName evidence="5">ACB domain-containing protein</fullName>
    </recommendedName>
</protein>
<dbReference type="PANTHER" id="PTHR23310:SF77">
    <property type="entry name" value="LD25952P"/>
    <property type="match status" value="1"/>
</dbReference>
<dbReference type="OrthoDB" id="71307at2759"/>
<name>A0A9D4B830_DREPO</name>
<dbReference type="PANTHER" id="PTHR23310">
    <property type="entry name" value="ACYL-COA-BINDING PROTEIN, ACBP"/>
    <property type="match status" value="1"/>
</dbReference>
<evidence type="ECO:0000256" key="3">
    <source>
        <dbReference type="SAM" id="MobiDB-lite"/>
    </source>
</evidence>
<reference evidence="6" key="1">
    <citation type="journal article" date="2019" name="bioRxiv">
        <title>The Genome of the Zebra Mussel, Dreissena polymorpha: A Resource for Invasive Species Research.</title>
        <authorList>
            <person name="McCartney M.A."/>
            <person name="Auch B."/>
            <person name="Kono T."/>
            <person name="Mallez S."/>
            <person name="Zhang Y."/>
            <person name="Obille A."/>
            <person name="Becker A."/>
            <person name="Abrahante J.E."/>
            <person name="Garbe J."/>
            <person name="Badalamenti J.P."/>
            <person name="Herman A."/>
            <person name="Mangelson H."/>
            <person name="Liachko I."/>
            <person name="Sullivan S."/>
            <person name="Sone E.D."/>
            <person name="Koren S."/>
            <person name="Silverstein K.A.T."/>
            <person name="Beckman K.B."/>
            <person name="Gohl D.M."/>
        </authorList>
    </citation>
    <scope>NUCLEOTIDE SEQUENCE</scope>
    <source>
        <strain evidence="6">Duluth1</strain>
        <tissue evidence="6">Whole animal</tissue>
    </source>
</reference>
<sequence>MASASPKEKFDAAVKVIHSLPKNGPFQPSREMMLMFYAYYKQATLGKCSIPKPSFWDLVNKAKWDAWNNLGDMDRDTAMTKYVEELKKIVEAMPQTQVVGDFMDKLGAFYEIVDEDSPIERARRANSKLVPLPKLMPQDHNYNIPPLESGEQPLQLYGVEDNVNEEEGREEDDSGVNLTNGEASQGSPGGHHEGDREGSASLEGLNVESSESEDEFCDTSMDLEVPVKHLNAESHMTSKRHVRFSELNGRTEINGDLQDSMLSPGFSFISSSLGRGDNDSLVVETSSPAHFKLKELKNDLDICDGDLELGAEVSVSNGTMLSVGANHDDTQSSLERWEENEPPNGGGDKDPSKEKEKAKSSQGQGSSSGRSGSRNLPGATGGGGRRLLLAGGGAGGDGGGDAPTTSNTSDNVSEQIANTLVRLQQDMASVLDRLNRLEAQSRQNQRQGSPGRSIFQWWPFNSQTGRTAFFFLVWPVIVHILLTYMFRRRRRK</sequence>
<keyword evidence="1" id="KW-0446">Lipid-binding</keyword>
<dbReference type="InterPro" id="IPR014352">
    <property type="entry name" value="FERM/acyl-CoA-bd_prot_sf"/>
</dbReference>
<evidence type="ECO:0000256" key="4">
    <source>
        <dbReference type="SAM" id="Phobius"/>
    </source>
</evidence>
<dbReference type="SUPFAM" id="SSF47027">
    <property type="entry name" value="Acyl-CoA binding protein"/>
    <property type="match status" value="1"/>
</dbReference>
<reference evidence="6" key="2">
    <citation type="submission" date="2020-11" db="EMBL/GenBank/DDBJ databases">
        <authorList>
            <person name="McCartney M.A."/>
            <person name="Auch B."/>
            <person name="Kono T."/>
            <person name="Mallez S."/>
            <person name="Becker A."/>
            <person name="Gohl D.M."/>
            <person name="Silverstein K.A.T."/>
            <person name="Koren S."/>
            <person name="Bechman K.B."/>
            <person name="Herman A."/>
            <person name="Abrahante J.E."/>
            <person name="Garbe J."/>
        </authorList>
    </citation>
    <scope>NUCLEOTIDE SEQUENCE</scope>
    <source>
        <strain evidence="6">Duluth1</strain>
        <tissue evidence="6">Whole animal</tissue>
    </source>
</reference>
<keyword evidence="2" id="KW-0175">Coiled coil</keyword>
<dbReference type="Pfam" id="PF00887">
    <property type="entry name" value="ACBP"/>
    <property type="match status" value="1"/>
</dbReference>